<name>E7N410_9FIRM</name>
<dbReference type="InterPro" id="IPR001387">
    <property type="entry name" value="Cro/C1-type_HTH"/>
</dbReference>
<evidence type="ECO:0000313" key="3">
    <source>
        <dbReference type="EMBL" id="EFW29051.1"/>
    </source>
</evidence>
<evidence type="ECO:0000313" key="4">
    <source>
        <dbReference type="Proteomes" id="UP000004633"/>
    </source>
</evidence>
<organism evidence="3 4">
    <name type="scientific">Selenomonas artemidis F0399</name>
    <dbReference type="NCBI Taxonomy" id="749551"/>
    <lineage>
        <taxon>Bacteria</taxon>
        <taxon>Bacillati</taxon>
        <taxon>Bacillota</taxon>
        <taxon>Negativicutes</taxon>
        <taxon>Selenomonadales</taxon>
        <taxon>Selenomonadaceae</taxon>
        <taxon>Selenomonas</taxon>
    </lineage>
</organism>
<keyword evidence="3" id="KW-0238">DNA-binding</keyword>
<comment type="caution">
    <text evidence="3">The sequence shown here is derived from an EMBL/GenBank/DDBJ whole genome shotgun (WGS) entry which is preliminary data.</text>
</comment>
<dbReference type="Proteomes" id="UP000004633">
    <property type="component" value="Unassembled WGS sequence"/>
</dbReference>
<accession>E7N410</accession>
<sequence length="241" mass="27004">MKLKDLSVAASIPLSTLSDIVNDKTKKLDVQKASDLSKALGCTLDYLVDADQVSLDDTYGVGSLGQALIDERKKQGFTRKELSTATGIPVDIIRSFEKGDADINLFLLESICEAYGISVARFYFDHDFYDEYIPSPFSDGSEIDVEGWEAFKKARDEDAMKDSVAHPEYRNRRSTSPDDLSPREEREIARDLEDMMHSMASAAYEGDQLEDVEAFKATIKAAMIQAKKLAKAKYTPKKYRK</sequence>
<gene>
    <name evidence="3" type="ORF">HMPREF9555_01751</name>
</gene>
<keyword evidence="4" id="KW-1185">Reference proteome</keyword>
<dbReference type="CDD" id="cd00093">
    <property type="entry name" value="HTH_XRE"/>
    <property type="match status" value="2"/>
</dbReference>
<dbReference type="STRING" id="749551.HMPREF9555_01751"/>
<dbReference type="AlphaFoldDB" id="E7N410"/>
<dbReference type="Gene3D" id="1.10.260.40">
    <property type="entry name" value="lambda repressor-like DNA-binding domains"/>
    <property type="match status" value="2"/>
</dbReference>
<dbReference type="SUPFAM" id="SSF47413">
    <property type="entry name" value="lambda repressor-like DNA-binding domains"/>
    <property type="match status" value="2"/>
</dbReference>
<evidence type="ECO:0000259" key="2">
    <source>
        <dbReference type="PROSITE" id="PS50943"/>
    </source>
</evidence>
<evidence type="ECO:0000256" key="1">
    <source>
        <dbReference type="SAM" id="MobiDB-lite"/>
    </source>
</evidence>
<dbReference type="PROSITE" id="PS50943">
    <property type="entry name" value="HTH_CROC1"/>
    <property type="match status" value="2"/>
</dbReference>
<feature type="region of interest" description="Disordered" evidence="1">
    <location>
        <begin position="159"/>
        <end position="184"/>
    </location>
</feature>
<feature type="domain" description="HTH cro/C1-type" evidence="2">
    <location>
        <begin position="1"/>
        <end position="47"/>
    </location>
</feature>
<dbReference type="InterPro" id="IPR010982">
    <property type="entry name" value="Lambda_DNA-bd_dom_sf"/>
</dbReference>
<dbReference type="EMBL" id="AECV01000041">
    <property type="protein sequence ID" value="EFW29051.1"/>
    <property type="molecule type" value="Genomic_DNA"/>
</dbReference>
<dbReference type="SMART" id="SM00530">
    <property type="entry name" value="HTH_XRE"/>
    <property type="match status" value="2"/>
</dbReference>
<dbReference type="HOGENOM" id="CLU_1151177_0_0_9"/>
<feature type="compositionally biased region" description="Basic and acidic residues" evidence="1">
    <location>
        <begin position="159"/>
        <end position="171"/>
    </location>
</feature>
<proteinExistence type="predicted"/>
<dbReference type="Pfam" id="PF01381">
    <property type="entry name" value="HTH_3"/>
    <property type="match status" value="2"/>
</dbReference>
<feature type="domain" description="HTH cro/C1-type" evidence="2">
    <location>
        <begin position="68"/>
        <end position="122"/>
    </location>
</feature>
<dbReference type="GO" id="GO:0003677">
    <property type="term" value="F:DNA binding"/>
    <property type="evidence" value="ECO:0007669"/>
    <property type="project" value="UniProtKB-KW"/>
</dbReference>
<protein>
    <submittedName>
        <fullName evidence="3">DNA-binding helix-turn-helix protein</fullName>
    </submittedName>
</protein>
<reference evidence="3 4" key="1">
    <citation type="submission" date="2010-08" db="EMBL/GenBank/DDBJ databases">
        <authorList>
            <person name="Weinstock G."/>
            <person name="Sodergren E."/>
            <person name="Clifton S."/>
            <person name="Fulton L."/>
            <person name="Fulton B."/>
            <person name="Courtney L."/>
            <person name="Fronick C."/>
            <person name="Harrison M."/>
            <person name="Strong C."/>
            <person name="Farmer C."/>
            <person name="Delahaunty K."/>
            <person name="Markovic C."/>
            <person name="Hall O."/>
            <person name="Minx P."/>
            <person name="Tomlinson C."/>
            <person name="Mitreva M."/>
            <person name="Hou S."/>
            <person name="Chen J."/>
            <person name="Wollam A."/>
            <person name="Pepin K.H."/>
            <person name="Johnson M."/>
            <person name="Bhonagiri V."/>
            <person name="Zhang X."/>
            <person name="Suruliraj S."/>
            <person name="Warren W."/>
            <person name="Chinwalla A."/>
            <person name="Mardis E.R."/>
            <person name="Wilson R.K."/>
        </authorList>
    </citation>
    <scope>NUCLEOTIDE SEQUENCE [LARGE SCALE GENOMIC DNA]</scope>
    <source>
        <strain evidence="3 4">F0399</strain>
    </source>
</reference>